<proteinExistence type="predicted"/>
<sequence length="180" mass="19902">MSGRFPLLLAAVLLSVLPTAYAQNERRDYGDEGVHFAWADVVRVDPIYTYERVSRPERECYDTEVTRREDRRGNNAGATVLGAIIGGALGNQVGKGDGRKAATIAGAVAGGAIGNSAARRDDETYVSSERRCREVDGGYEERRINGYDVEYRYRGETYMSRLSFDPGERIRVRVSVTPAD</sequence>
<keyword evidence="2" id="KW-0472">Membrane</keyword>
<dbReference type="Proteomes" id="UP001165498">
    <property type="component" value="Unassembled WGS sequence"/>
</dbReference>
<keyword evidence="3" id="KW-0732">Signal</keyword>
<protein>
    <submittedName>
        <fullName evidence="5">Glycine zipper 2TM domain-containing protein</fullName>
    </submittedName>
</protein>
<dbReference type="RefSeq" id="WP_255911132.1">
    <property type="nucleotide sequence ID" value="NZ_JANFQO010000002.1"/>
</dbReference>
<feature type="domain" description="Glycine zipper 2TM" evidence="4">
    <location>
        <begin position="78"/>
        <end position="117"/>
    </location>
</feature>
<dbReference type="InterPro" id="IPR008816">
    <property type="entry name" value="Gly_zipper_2TM_dom"/>
</dbReference>
<dbReference type="InterPro" id="IPR051407">
    <property type="entry name" value="Bact_OM_lipoprot/Surf_antigen"/>
</dbReference>
<dbReference type="EMBL" id="JANFQO010000002">
    <property type="protein sequence ID" value="MCQ4163678.1"/>
    <property type="molecule type" value="Genomic_DNA"/>
</dbReference>
<dbReference type="NCBIfam" id="NF008437">
    <property type="entry name" value="PRK11280.1"/>
    <property type="match status" value="1"/>
</dbReference>
<name>A0ABT1QME0_9GAMM</name>
<evidence type="ECO:0000259" key="4">
    <source>
        <dbReference type="Pfam" id="PF05433"/>
    </source>
</evidence>
<organism evidence="5 6">
    <name type="scientific">Tahibacter harae</name>
    <dbReference type="NCBI Taxonomy" id="2963937"/>
    <lineage>
        <taxon>Bacteria</taxon>
        <taxon>Pseudomonadati</taxon>
        <taxon>Pseudomonadota</taxon>
        <taxon>Gammaproteobacteria</taxon>
        <taxon>Lysobacterales</taxon>
        <taxon>Rhodanobacteraceae</taxon>
        <taxon>Tahibacter</taxon>
    </lineage>
</organism>
<dbReference type="PANTHER" id="PTHR35603">
    <property type="match status" value="1"/>
</dbReference>
<reference evidence="5" key="1">
    <citation type="submission" date="2022-07" db="EMBL/GenBank/DDBJ databases">
        <title>Tahibacter sp., a new gammaproteobacterium isolated from the silt sample collected at pig farm.</title>
        <authorList>
            <person name="Chen H."/>
        </authorList>
    </citation>
    <scope>NUCLEOTIDE SEQUENCE</scope>
    <source>
        <strain evidence="5">P2K</strain>
    </source>
</reference>
<keyword evidence="6" id="KW-1185">Reference proteome</keyword>
<feature type="signal peptide" evidence="3">
    <location>
        <begin position="1"/>
        <end position="22"/>
    </location>
</feature>
<evidence type="ECO:0000256" key="3">
    <source>
        <dbReference type="SAM" id="SignalP"/>
    </source>
</evidence>
<comment type="subcellular location">
    <subcellularLocation>
        <location evidence="1">Membrane</location>
    </subcellularLocation>
</comment>
<evidence type="ECO:0000313" key="6">
    <source>
        <dbReference type="Proteomes" id="UP001165498"/>
    </source>
</evidence>
<evidence type="ECO:0000256" key="1">
    <source>
        <dbReference type="ARBA" id="ARBA00004370"/>
    </source>
</evidence>
<feature type="chain" id="PRO_5046388526" evidence="3">
    <location>
        <begin position="23"/>
        <end position="180"/>
    </location>
</feature>
<accession>A0ABT1QME0</accession>
<gene>
    <name evidence="5" type="ORF">NM961_03030</name>
</gene>
<evidence type="ECO:0000313" key="5">
    <source>
        <dbReference type="EMBL" id="MCQ4163678.1"/>
    </source>
</evidence>
<dbReference type="PANTHER" id="PTHR35603:SF2">
    <property type="entry name" value="OUTER MEMBRANE LIPOPROTEIN"/>
    <property type="match status" value="1"/>
</dbReference>
<dbReference type="Pfam" id="PF05433">
    <property type="entry name" value="Rick_17kDa_Anti"/>
    <property type="match status" value="1"/>
</dbReference>
<evidence type="ECO:0000256" key="2">
    <source>
        <dbReference type="ARBA" id="ARBA00023136"/>
    </source>
</evidence>
<comment type="caution">
    <text evidence="5">The sequence shown here is derived from an EMBL/GenBank/DDBJ whole genome shotgun (WGS) entry which is preliminary data.</text>
</comment>